<evidence type="ECO:0000256" key="3">
    <source>
        <dbReference type="ARBA" id="ARBA00022475"/>
    </source>
</evidence>
<sequence length="275" mass="30844">MQISRLAKLWKLFAELIMLGVVAVYLLPVWIVVVNSLKDTIHANRLGYNWPKQLHFDNYAKVFEKSNALSGIYNGLFIGITVVLIGGLFSAAAAYYIARKGTRFARFASLYFLSGIIIPTAIIPTYFAMLILDLNNTYFGLIAIFTTYTLPLSVFLYIGFLKTIPREIDEAAIIDGSKPYQMFVSIILPLLAPVSVTVVVLNFIGVWNDVSTYLYFSGGDKWPLPMTVFIFFGKYKQQWDLLFADILIATLPSLIFFVFGQRYMVSGLTAGSVKA</sequence>
<feature type="transmembrane region" description="Helical" evidence="7">
    <location>
        <begin position="12"/>
        <end position="33"/>
    </location>
</feature>
<feature type="transmembrane region" description="Helical" evidence="7">
    <location>
        <begin position="239"/>
        <end position="259"/>
    </location>
</feature>
<dbReference type="EMBL" id="JAGRPV010000001">
    <property type="protein sequence ID" value="MDI4647328.1"/>
    <property type="molecule type" value="Genomic_DNA"/>
</dbReference>
<keyword evidence="10" id="KW-1185">Reference proteome</keyword>
<evidence type="ECO:0000256" key="2">
    <source>
        <dbReference type="ARBA" id="ARBA00022448"/>
    </source>
</evidence>
<dbReference type="SUPFAM" id="SSF161098">
    <property type="entry name" value="MetI-like"/>
    <property type="match status" value="1"/>
</dbReference>
<name>A0ABT6TKE8_9BACL</name>
<gene>
    <name evidence="9" type="ORF">KB449_20295</name>
</gene>
<dbReference type="InterPro" id="IPR050901">
    <property type="entry name" value="BP-dep_ABC_trans_perm"/>
</dbReference>
<feature type="transmembrane region" description="Helical" evidence="7">
    <location>
        <begin position="110"/>
        <end position="132"/>
    </location>
</feature>
<feature type="transmembrane region" description="Helical" evidence="7">
    <location>
        <begin position="182"/>
        <end position="207"/>
    </location>
</feature>
<keyword evidence="5 7" id="KW-1133">Transmembrane helix</keyword>
<accession>A0ABT6TKE8</accession>
<keyword evidence="6 7" id="KW-0472">Membrane</keyword>
<feature type="transmembrane region" description="Helical" evidence="7">
    <location>
        <begin position="138"/>
        <end position="161"/>
    </location>
</feature>
<evidence type="ECO:0000259" key="8">
    <source>
        <dbReference type="PROSITE" id="PS50928"/>
    </source>
</evidence>
<evidence type="ECO:0000256" key="4">
    <source>
        <dbReference type="ARBA" id="ARBA00022692"/>
    </source>
</evidence>
<evidence type="ECO:0000313" key="9">
    <source>
        <dbReference type="EMBL" id="MDI4647328.1"/>
    </source>
</evidence>
<dbReference type="PANTHER" id="PTHR32243:SF24">
    <property type="entry name" value="DIACETYLCHITOBIOSE UPTAKE SYSTEM PERMEASE PROTEIN NGCG"/>
    <property type="match status" value="1"/>
</dbReference>
<evidence type="ECO:0000256" key="6">
    <source>
        <dbReference type="ARBA" id="ARBA00023136"/>
    </source>
</evidence>
<feature type="domain" description="ABC transmembrane type-1" evidence="8">
    <location>
        <begin position="72"/>
        <end position="260"/>
    </location>
</feature>
<dbReference type="InterPro" id="IPR000515">
    <property type="entry name" value="MetI-like"/>
</dbReference>
<protein>
    <submittedName>
        <fullName evidence="9">Carbohydrate ABC transporter permease</fullName>
    </submittedName>
</protein>
<evidence type="ECO:0000256" key="5">
    <source>
        <dbReference type="ARBA" id="ARBA00022989"/>
    </source>
</evidence>
<reference evidence="9" key="1">
    <citation type="submission" date="2023-04" db="EMBL/GenBank/DDBJ databases">
        <title>Comparative genomic analysis of Cohnella hashimotonis sp. nov., isolated from the International Space Station.</title>
        <authorList>
            <person name="Venkateswaran K."/>
            <person name="Simpson A."/>
        </authorList>
    </citation>
    <scope>NUCLEOTIDE SEQUENCE</scope>
    <source>
        <strain evidence="9">F6_2S_P_1</strain>
    </source>
</reference>
<evidence type="ECO:0000313" key="10">
    <source>
        <dbReference type="Proteomes" id="UP001161691"/>
    </source>
</evidence>
<dbReference type="CDD" id="cd06261">
    <property type="entry name" value="TM_PBP2"/>
    <property type="match status" value="1"/>
</dbReference>
<comment type="similarity">
    <text evidence="7">Belongs to the binding-protein-dependent transport system permease family.</text>
</comment>
<comment type="subcellular location">
    <subcellularLocation>
        <location evidence="1 7">Cell membrane</location>
        <topology evidence="1 7">Multi-pass membrane protein</topology>
    </subcellularLocation>
</comment>
<dbReference type="PROSITE" id="PS50928">
    <property type="entry name" value="ABC_TM1"/>
    <property type="match status" value="1"/>
</dbReference>
<dbReference type="Pfam" id="PF00528">
    <property type="entry name" value="BPD_transp_1"/>
    <property type="match status" value="1"/>
</dbReference>
<dbReference type="RefSeq" id="WP_282910100.1">
    <property type="nucleotide sequence ID" value="NZ_JAGRPV010000001.1"/>
</dbReference>
<evidence type="ECO:0000256" key="7">
    <source>
        <dbReference type="RuleBase" id="RU363032"/>
    </source>
</evidence>
<evidence type="ECO:0000256" key="1">
    <source>
        <dbReference type="ARBA" id="ARBA00004651"/>
    </source>
</evidence>
<dbReference type="InterPro" id="IPR035906">
    <property type="entry name" value="MetI-like_sf"/>
</dbReference>
<dbReference type="Gene3D" id="1.10.3720.10">
    <property type="entry name" value="MetI-like"/>
    <property type="match status" value="1"/>
</dbReference>
<keyword evidence="3" id="KW-1003">Cell membrane</keyword>
<feature type="transmembrane region" description="Helical" evidence="7">
    <location>
        <begin position="72"/>
        <end position="98"/>
    </location>
</feature>
<dbReference type="PANTHER" id="PTHR32243">
    <property type="entry name" value="MALTOSE TRANSPORT SYSTEM PERMEASE-RELATED"/>
    <property type="match status" value="1"/>
</dbReference>
<comment type="caution">
    <text evidence="9">The sequence shown here is derived from an EMBL/GenBank/DDBJ whole genome shotgun (WGS) entry which is preliminary data.</text>
</comment>
<dbReference type="Proteomes" id="UP001161691">
    <property type="component" value="Unassembled WGS sequence"/>
</dbReference>
<keyword evidence="4 7" id="KW-0812">Transmembrane</keyword>
<organism evidence="9 10">
    <name type="scientific">Cohnella hashimotonis</name>
    <dbReference type="NCBI Taxonomy" id="2826895"/>
    <lineage>
        <taxon>Bacteria</taxon>
        <taxon>Bacillati</taxon>
        <taxon>Bacillota</taxon>
        <taxon>Bacilli</taxon>
        <taxon>Bacillales</taxon>
        <taxon>Paenibacillaceae</taxon>
        <taxon>Cohnella</taxon>
    </lineage>
</organism>
<proteinExistence type="inferred from homology"/>
<keyword evidence="2 7" id="KW-0813">Transport</keyword>